<reference evidence="2" key="1">
    <citation type="submission" date="2010-07" db="EMBL/GenBank/DDBJ databases">
        <authorList>
            <consortium name="CONSOLIDER consortium CSD2007-00005"/>
            <person name="Guazzaroni M.-E."/>
            <person name="Richter M."/>
            <person name="Garcia-Salamanca A."/>
            <person name="Yarza P."/>
            <person name="Ferrer M."/>
        </authorList>
    </citation>
    <scope>NUCLEOTIDE SEQUENCE</scope>
</reference>
<gene>
    <name evidence="2" type="ORF">LDC_1446</name>
</gene>
<feature type="region of interest" description="Disordered" evidence="1">
    <location>
        <begin position="98"/>
        <end position="134"/>
    </location>
</feature>
<sequence length="134" mass="14694">MKRHLILLSLFLSVCSLLLLGSQAVTADDAEKEARAVFVKMVAAAKAGNTAEFKSYLTKEDLTEMEQQGMVDLMMMMMAGEDPEQFRAEVNGDRAEFKKEVKESSGGGNSTSTTTVHMLKEGGQWKFGKPKAPK</sequence>
<comment type="caution">
    <text evidence="2">The sequence shown here is derived from an EMBL/GenBank/DDBJ whole genome shotgun (WGS) entry which is preliminary data.</text>
</comment>
<name>D9PIT8_9ZZZZ</name>
<reference evidence="2" key="2">
    <citation type="journal article" date="2011" name="Microb. Ecol.">
        <title>Taxonomic and Functional Metagenomic Profiling of the Microbial Community in the Anoxic Sediment of a Sub-saline Shallow Lake (Laguna de Carrizo, Central Spain).</title>
        <authorList>
            <person name="Ferrer M."/>
            <person name="Guazzaroni M.E."/>
            <person name="Richter M."/>
            <person name="Garcia-Salamanca A."/>
            <person name="Yarza P."/>
            <person name="Suarez-Suarez A."/>
            <person name="Solano J."/>
            <person name="Alcaide M."/>
            <person name="van Dillewijn P."/>
            <person name="Molina-Henares M.A."/>
            <person name="Lopez-Cortes N."/>
            <person name="Al-Ramahi Y."/>
            <person name="Guerrero C."/>
            <person name="Acosta A."/>
            <person name="de Eugenio L.I."/>
            <person name="Martinez V."/>
            <person name="Marques S."/>
            <person name="Rojo F."/>
            <person name="Santero E."/>
            <person name="Genilloud O."/>
            <person name="Perez-Perez J."/>
            <person name="Rossello-Mora R."/>
            <person name="Ramos J.L."/>
        </authorList>
    </citation>
    <scope>NUCLEOTIDE SEQUENCE</scope>
</reference>
<organism evidence="2">
    <name type="scientific">sediment metagenome</name>
    <dbReference type="NCBI Taxonomy" id="749907"/>
    <lineage>
        <taxon>unclassified sequences</taxon>
        <taxon>metagenomes</taxon>
        <taxon>ecological metagenomes</taxon>
    </lineage>
</organism>
<dbReference type="EMBL" id="ADZX01000454">
    <property type="protein sequence ID" value="EFK96526.1"/>
    <property type="molecule type" value="Genomic_DNA"/>
</dbReference>
<evidence type="ECO:0000313" key="2">
    <source>
        <dbReference type="EMBL" id="EFK96526.1"/>
    </source>
</evidence>
<dbReference type="AlphaFoldDB" id="D9PIT8"/>
<protein>
    <submittedName>
        <fullName evidence="2">Secreted protein</fullName>
    </submittedName>
</protein>
<accession>D9PIT8</accession>
<evidence type="ECO:0000256" key="1">
    <source>
        <dbReference type="SAM" id="MobiDB-lite"/>
    </source>
</evidence>
<proteinExistence type="predicted"/>